<sequence>MQLSSIMFQTHDIGKSDINNTLFNNFSDKQKEYHVKIAGGFLHKLAQVVNEEITINSTFNFVPAMPAKAQMIFASAALLSTTALNGPAIARGSRPLGAEFAVVRHTAGSFNALSASIIGAFAKVYNFIGNIKDPILFPLASAAALPEGHFSAGFGIDNSSSNHNGDNEILDDKNRYIAQLVAQLGNGHRDVKYTDRAVLVKSVIKALTENTLSQEEVALFIQTATGGYGVNPFEMMPPPMAKTIIDMWISENLFGAAMVDFITEAIVDSQKSEGNRLVFIKLRLDNAIYAFFSGGRVLAGSDVRDYIIRHIIAPVIPLLAIPQLYNINATDPEWANKHAGASFALAAGSDTQALTPQDAAVLGRMICLQLNIGVVPDHWSNFFLIPALIDYSVDNPDAMMQDRRTGASALEKSALEKFFNSPARRREQDNPLNRFSELFASFQTRLQLAQANPRYHTRLLDERFKQQTDDLADAFYQVDRLLIGDVLSRLPEDEFRFINTSLISLPTFALIKQHETRAHVMLPALAYDPDRVTILPNPDDVDLIGAERVGERRIYALVKKQQQYELIRVDSDIARYKPLLAKEDRQRVQADFSLELTDRPAPATNVGETADEHLINTLALKHKNALRRALNDYGNIKTPVESLLESLFSMMPLYSCLTTGEEGEKGEKFYHCATDTLSLAPLLKAGAKLGLNKGVQSLRLGIIPALKLAGSGQAASLAKMAVHTADPLLKRLPSALGKTIVAQSSRLGEYLENVIPGIKNALRRMGNGQHMERLPLEFIPDKSITIDGAKTRVEFIKPGGDKYLGREVYLRLNPDNTGILSNKYTLYRHQIAVIPPQEAVLLANPIRYQRRPLQPVMAMNGAQPIASISSVVRRPVPNYPLPSFNSFMPMRRIAPLVDEYVSTHIDNEITRVFGEIKTVRVTGTVETQLSKRHPYLAGAQLSVSVQFGNVFDDIGKVSNFLERAKTNALEKMMIDSYFSNALTVKDPFIVGLAVNRFRGIIDAAINLKREVVKNVLIVSTVREKNTLGVYQSALASPSDPFSGYELLPLEGEILGFCVPGDGRNRVVVMADRLVQSLDKQEHLAITLMHEVTHLAYHTDDIYYLSAKSIKDLSPAKHVSTLQTMLDQGNVINYSQIAPQIRSHLGWEKNDMVNIEMINQAISHDPMFRADIMTRNADSVVKFIMDIAIMERSRMTRDITGRPTRGPLEQALLHLTMKLAIDAVGNASVPAPPNPAAKI</sequence>
<proteinExistence type="predicted"/>
<protein>
    <submittedName>
        <fullName evidence="1">Uncharacterized protein</fullName>
    </submittedName>
</protein>
<dbReference type="EMBL" id="SJOI01000001">
    <property type="protein sequence ID" value="TCL06927.1"/>
    <property type="molecule type" value="Genomic_DNA"/>
</dbReference>
<reference evidence="1 2" key="1">
    <citation type="submission" date="2019-02" db="EMBL/GenBank/DDBJ databases">
        <title>Investigation of anaerobic lignin degradation for improved lignocellulosic biofuels.</title>
        <authorList>
            <person name="Deangelis K."/>
        </authorList>
    </citation>
    <scope>NUCLEOTIDE SEQUENCE [LARGE SCALE GENOMIC DNA]</scope>
    <source>
        <strain evidence="1 2">159R</strain>
    </source>
</reference>
<comment type="caution">
    <text evidence="1">The sequence shown here is derived from an EMBL/GenBank/DDBJ whole genome shotgun (WGS) entry which is preliminary data.</text>
</comment>
<evidence type="ECO:0000313" key="2">
    <source>
        <dbReference type="Proteomes" id="UP000294555"/>
    </source>
</evidence>
<accession>A0A4R1NIJ8</accession>
<gene>
    <name evidence="1" type="ORF">EZJ58_5225</name>
</gene>
<dbReference type="RefSeq" id="WP_132926721.1">
    <property type="nucleotide sequence ID" value="NZ_SJOI01000001.1"/>
</dbReference>
<dbReference type="AlphaFoldDB" id="A0A4R1NIJ8"/>
<organism evidence="1 2">
    <name type="scientific">Sodalis ligni</name>
    <dbReference type="NCBI Taxonomy" id="2697027"/>
    <lineage>
        <taxon>Bacteria</taxon>
        <taxon>Pseudomonadati</taxon>
        <taxon>Pseudomonadota</taxon>
        <taxon>Gammaproteobacteria</taxon>
        <taxon>Enterobacterales</taxon>
        <taxon>Bruguierivoracaceae</taxon>
        <taxon>Sodalis</taxon>
    </lineage>
</organism>
<dbReference type="Proteomes" id="UP000294555">
    <property type="component" value="Unassembled WGS sequence"/>
</dbReference>
<evidence type="ECO:0000313" key="1">
    <source>
        <dbReference type="EMBL" id="TCL06927.1"/>
    </source>
</evidence>
<keyword evidence="2" id="KW-1185">Reference proteome</keyword>
<name>A0A4R1NIJ8_9GAMM</name>